<name>A0A4D6MJC9_VIGUN</name>
<dbReference type="EMBL" id="CP039351">
    <property type="protein sequence ID" value="QCE00811.1"/>
    <property type="molecule type" value="Genomic_DNA"/>
</dbReference>
<feature type="region of interest" description="Disordered" evidence="1">
    <location>
        <begin position="1"/>
        <end position="62"/>
    </location>
</feature>
<keyword evidence="3" id="KW-1185">Reference proteome</keyword>
<evidence type="ECO:0000313" key="3">
    <source>
        <dbReference type="Proteomes" id="UP000501690"/>
    </source>
</evidence>
<reference evidence="2 3" key="1">
    <citation type="submission" date="2019-04" db="EMBL/GenBank/DDBJ databases">
        <title>An improved genome assembly and genetic linkage map for asparagus bean, Vigna unguiculata ssp. sesquipedialis.</title>
        <authorList>
            <person name="Xia Q."/>
            <person name="Zhang R."/>
            <person name="Dong Y."/>
        </authorList>
    </citation>
    <scope>NUCLEOTIDE SEQUENCE [LARGE SCALE GENOMIC DNA]</scope>
    <source>
        <tissue evidence="2">Leaf</tissue>
    </source>
</reference>
<proteinExistence type="predicted"/>
<accession>A0A4D6MJC9</accession>
<feature type="compositionally biased region" description="Basic and acidic residues" evidence="1">
    <location>
        <begin position="34"/>
        <end position="55"/>
    </location>
</feature>
<dbReference type="AlphaFoldDB" id="A0A4D6MJC9"/>
<evidence type="ECO:0000313" key="2">
    <source>
        <dbReference type="EMBL" id="QCE00811.1"/>
    </source>
</evidence>
<gene>
    <name evidence="2" type="ORF">DEO72_LG7g2102</name>
</gene>
<dbReference type="Proteomes" id="UP000501690">
    <property type="component" value="Linkage Group LG7"/>
</dbReference>
<organism evidence="2 3">
    <name type="scientific">Vigna unguiculata</name>
    <name type="common">Cowpea</name>
    <dbReference type="NCBI Taxonomy" id="3917"/>
    <lineage>
        <taxon>Eukaryota</taxon>
        <taxon>Viridiplantae</taxon>
        <taxon>Streptophyta</taxon>
        <taxon>Embryophyta</taxon>
        <taxon>Tracheophyta</taxon>
        <taxon>Spermatophyta</taxon>
        <taxon>Magnoliopsida</taxon>
        <taxon>eudicotyledons</taxon>
        <taxon>Gunneridae</taxon>
        <taxon>Pentapetalae</taxon>
        <taxon>rosids</taxon>
        <taxon>fabids</taxon>
        <taxon>Fabales</taxon>
        <taxon>Fabaceae</taxon>
        <taxon>Papilionoideae</taxon>
        <taxon>50 kb inversion clade</taxon>
        <taxon>NPAAA clade</taxon>
        <taxon>indigoferoid/millettioid clade</taxon>
        <taxon>Phaseoleae</taxon>
        <taxon>Vigna</taxon>
    </lineage>
</organism>
<evidence type="ECO:0000256" key="1">
    <source>
        <dbReference type="SAM" id="MobiDB-lite"/>
    </source>
</evidence>
<protein>
    <submittedName>
        <fullName evidence="2">Uncharacterized protein</fullName>
    </submittedName>
</protein>
<sequence>MLLATAWTATELPDNGVGPTKEAREHGAMQSQQTERDGAKNGDDADKAFDGDQYRRQRRPTGSKRRWLCVFGWWPHMVGVDVRWKMRMGKKLMF</sequence>